<evidence type="ECO:0000256" key="1">
    <source>
        <dbReference type="SAM" id="MobiDB-lite"/>
    </source>
</evidence>
<feature type="region of interest" description="Disordered" evidence="1">
    <location>
        <begin position="22"/>
        <end position="54"/>
    </location>
</feature>
<comment type="caution">
    <text evidence="2">The sequence shown here is derived from an EMBL/GenBank/DDBJ whole genome shotgun (WGS) entry which is preliminary data.</text>
</comment>
<reference evidence="2 3" key="1">
    <citation type="journal article" date="2023" name="Plants (Basel)">
        <title>Bridging the Gap: Combining Genomics and Transcriptomics Approaches to Understand Stylosanthes scabra, an Orphan Legume from the Brazilian Caatinga.</title>
        <authorList>
            <person name="Ferreira-Neto J.R.C."/>
            <person name="da Silva M.D."/>
            <person name="Binneck E."/>
            <person name="de Melo N.F."/>
            <person name="da Silva R.H."/>
            <person name="de Melo A.L.T.M."/>
            <person name="Pandolfi V."/>
            <person name="Bustamante F.O."/>
            <person name="Brasileiro-Vidal A.C."/>
            <person name="Benko-Iseppon A.M."/>
        </authorList>
    </citation>
    <scope>NUCLEOTIDE SEQUENCE [LARGE SCALE GENOMIC DNA]</scope>
    <source>
        <tissue evidence="2">Leaves</tissue>
    </source>
</reference>
<evidence type="ECO:0000313" key="2">
    <source>
        <dbReference type="EMBL" id="MED6152990.1"/>
    </source>
</evidence>
<organism evidence="2 3">
    <name type="scientific">Stylosanthes scabra</name>
    <dbReference type="NCBI Taxonomy" id="79078"/>
    <lineage>
        <taxon>Eukaryota</taxon>
        <taxon>Viridiplantae</taxon>
        <taxon>Streptophyta</taxon>
        <taxon>Embryophyta</taxon>
        <taxon>Tracheophyta</taxon>
        <taxon>Spermatophyta</taxon>
        <taxon>Magnoliopsida</taxon>
        <taxon>eudicotyledons</taxon>
        <taxon>Gunneridae</taxon>
        <taxon>Pentapetalae</taxon>
        <taxon>rosids</taxon>
        <taxon>fabids</taxon>
        <taxon>Fabales</taxon>
        <taxon>Fabaceae</taxon>
        <taxon>Papilionoideae</taxon>
        <taxon>50 kb inversion clade</taxon>
        <taxon>dalbergioids sensu lato</taxon>
        <taxon>Dalbergieae</taxon>
        <taxon>Pterocarpus clade</taxon>
        <taxon>Stylosanthes</taxon>
    </lineage>
</organism>
<feature type="compositionally biased region" description="Low complexity" evidence="1">
    <location>
        <begin position="26"/>
        <end position="48"/>
    </location>
</feature>
<name>A0ABU6TXS1_9FABA</name>
<evidence type="ECO:0000313" key="3">
    <source>
        <dbReference type="Proteomes" id="UP001341840"/>
    </source>
</evidence>
<proteinExistence type="predicted"/>
<dbReference type="EMBL" id="JASCZI010093001">
    <property type="protein sequence ID" value="MED6152990.1"/>
    <property type="molecule type" value="Genomic_DNA"/>
</dbReference>
<protein>
    <submittedName>
        <fullName evidence="2">Uncharacterized protein</fullName>
    </submittedName>
</protein>
<sequence length="120" mass="13446">MNLYVEVEMGENLMHTSLVGRTVNTQSSQASAQRSSDNSSPNSVMNPPDQRNPLMKDILGDISDHEDEFLYDEEEDEEVEPDEPFQAMHNVGDVAGFRVKSRPKVANKRAIEQGVARLLN</sequence>
<accession>A0ABU6TXS1</accession>
<keyword evidence="3" id="KW-1185">Reference proteome</keyword>
<dbReference type="Proteomes" id="UP001341840">
    <property type="component" value="Unassembled WGS sequence"/>
</dbReference>
<gene>
    <name evidence="2" type="ORF">PIB30_097291</name>
</gene>